<evidence type="ECO:0000256" key="1">
    <source>
        <dbReference type="ARBA" id="ARBA00012493"/>
    </source>
</evidence>
<dbReference type="PANTHER" id="PTHR37984">
    <property type="entry name" value="PROTEIN CBG26694"/>
    <property type="match status" value="1"/>
</dbReference>
<dbReference type="PROSITE" id="PS50878">
    <property type="entry name" value="RT_POL"/>
    <property type="match status" value="1"/>
</dbReference>
<evidence type="ECO:0000259" key="2">
    <source>
        <dbReference type="PROSITE" id="PS50878"/>
    </source>
</evidence>
<dbReference type="Pfam" id="PF17921">
    <property type="entry name" value="Integrase_H2C2"/>
    <property type="match status" value="1"/>
</dbReference>
<dbReference type="PANTHER" id="PTHR37984:SF8">
    <property type="entry name" value="CCHC-TYPE DOMAIN-CONTAINING PROTEIN"/>
    <property type="match status" value="1"/>
</dbReference>
<dbReference type="Gene3D" id="3.30.420.10">
    <property type="entry name" value="Ribonuclease H-like superfamily/Ribonuclease H"/>
    <property type="match status" value="1"/>
</dbReference>
<dbReference type="FunFam" id="3.30.420.10:FF:000063">
    <property type="entry name" value="Retrovirus-related Pol polyprotein from transposon 297-like Protein"/>
    <property type="match status" value="1"/>
</dbReference>
<dbReference type="InterPro" id="IPR041577">
    <property type="entry name" value="RT_RNaseH_2"/>
</dbReference>
<organism evidence="4 5">
    <name type="scientific">Photinus pyralis</name>
    <name type="common">Common eastern firefly</name>
    <name type="synonym">Lampyris pyralis</name>
    <dbReference type="NCBI Taxonomy" id="7054"/>
    <lineage>
        <taxon>Eukaryota</taxon>
        <taxon>Metazoa</taxon>
        <taxon>Ecdysozoa</taxon>
        <taxon>Arthropoda</taxon>
        <taxon>Hexapoda</taxon>
        <taxon>Insecta</taxon>
        <taxon>Pterygota</taxon>
        <taxon>Neoptera</taxon>
        <taxon>Endopterygota</taxon>
        <taxon>Coleoptera</taxon>
        <taxon>Polyphaga</taxon>
        <taxon>Elateriformia</taxon>
        <taxon>Elateroidea</taxon>
        <taxon>Lampyridae</taxon>
        <taxon>Lampyrinae</taxon>
        <taxon>Photinus</taxon>
    </lineage>
</organism>
<dbReference type="FunFam" id="1.10.340.70:FF:000003">
    <property type="entry name" value="Protein CBG25708"/>
    <property type="match status" value="1"/>
</dbReference>
<keyword evidence="5" id="KW-1185">Reference proteome</keyword>
<proteinExistence type="predicted"/>
<dbReference type="Pfam" id="PF00078">
    <property type="entry name" value="RVT_1"/>
    <property type="match status" value="1"/>
</dbReference>
<gene>
    <name evidence="4" type="ORF">PPYR_15342</name>
</gene>
<dbReference type="SUPFAM" id="SSF56672">
    <property type="entry name" value="DNA/RNA polymerases"/>
    <property type="match status" value="1"/>
</dbReference>
<dbReference type="InterPro" id="IPR000477">
    <property type="entry name" value="RT_dom"/>
</dbReference>
<dbReference type="Proteomes" id="UP000327044">
    <property type="component" value="Unassembled WGS sequence"/>
</dbReference>
<dbReference type="PROSITE" id="PS50994">
    <property type="entry name" value="INTEGRASE"/>
    <property type="match status" value="1"/>
</dbReference>
<dbReference type="Pfam" id="PF17919">
    <property type="entry name" value="RT_RNaseH_2"/>
    <property type="match status" value="1"/>
</dbReference>
<dbReference type="Gene3D" id="3.10.10.10">
    <property type="entry name" value="HIV Type 1 Reverse Transcriptase, subunit A, domain 1"/>
    <property type="match status" value="1"/>
</dbReference>
<dbReference type="InterPro" id="IPR021109">
    <property type="entry name" value="Peptidase_aspartic_dom_sf"/>
</dbReference>
<dbReference type="SUPFAM" id="SSF53098">
    <property type="entry name" value="Ribonuclease H-like"/>
    <property type="match status" value="1"/>
</dbReference>
<name>A0A5N3ZZ20_PHOPY</name>
<dbReference type="FunFam" id="3.30.70.270:FF:000026">
    <property type="entry name" value="Transposon Ty3-G Gag-Pol polyprotein"/>
    <property type="match status" value="1"/>
</dbReference>
<dbReference type="EC" id="2.7.7.49" evidence="1"/>
<dbReference type="Gene3D" id="3.30.70.270">
    <property type="match status" value="2"/>
</dbReference>
<evidence type="ECO:0000313" key="5">
    <source>
        <dbReference type="Proteomes" id="UP000327044"/>
    </source>
</evidence>
<dbReference type="InterPro" id="IPR043502">
    <property type="entry name" value="DNA/RNA_pol_sf"/>
</dbReference>
<dbReference type="CDD" id="cd09274">
    <property type="entry name" value="RNase_HI_RT_Ty3"/>
    <property type="match status" value="1"/>
</dbReference>
<dbReference type="CDD" id="cd05481">
    <property type="entry name" value="retropepsin_like_LTR_1"/>
    <property type="match status" value="1"/>
</dbReference>
<dbReference type="CDD" id="cd01647">
    <property type="entry name" value="RT_LTR"/>
    <property type="match status" value="1"/>
</dbReference>
<dbReference type="InterPro" id="IPR012337">
    <property type="entry name" value="RNaseH-like_sf"/>
</dbReference>
<dbReference type="Gene3D" id="2.40.70.10">
    <property type="entry name" value="Acid Proteases"/>
    <property type="match status" value="1"/>
</dbReference>
<accession>A0A5N3ZZ20</accession>
<feature type="domain" description="Reverse transcriptase" evidence="2">
    <location>
        <begin position="453"/>
        <end position="630"/>
    </location>
</feature>
<dbReference type="EMBL" id="VVIM01001506">
    <property type="protein sequence ID" value="KAB0790313.1"/>
    <property type="molecule type" value="Genomic_DNA"/>
</dbReference>
<feature type="domain" description="Integrase catalytic" evidence="3">
    <location>
        <begin position="998"/>
        <end position="1158"/>
    </location>
</feature>
<sequence>MDGLFKPPDPLVLDGNISENWRKFEQRFDLFLVAADLDKKAEGKKVAVFLNVIGEDALELYNTFTFTEEEKKEKTLTLIKQKFTEYCSPKKNVIFERFKFNSIVQAEGQTFDNFLTDLRKAVQTTEYSDPDDMIRDRIVMGIKNKIVQERLLREADITLQKTIDFCRASEVSKNQSKVLQQEVDVSTVKQATLKCKYCGYKHAPKKCPAFKKTCAKCQGKNHFASVCTREKATNETKKYTKKRKDVHEVSGTEDHQLCGSEESGESECEFYVSAIKREAHKESMWFKKVEICGKSINFKLDTGAEVSVLPVNILETLPKCRIEKSNVSLVSYGSTKFKITPVGEAELKCKVNKYVCNIKFVIVDTRDQMPLLGLQDCIRLHLIKRVDELQASFKSSEDVVNRFPSVFQGLGTFPNKHHITLNENVSPTVAPIRRVPQILHNRLKLKLEELEKSNSIRKVEHPTEWLQPLVIVEKPNGDLRLCLDPKQLNCAIKREHFLIPSMEEISAKLSGKKFFTVLDMKDGYWQVLIDDASANLLTFGTPYGRYQFLRLAFGVCSAPEVFQRKNYELFGDIEGVSLYFDDLIVTGETELEHDKNLKIVLERALKFNVKFNKTKIQFKQSSVKFMGQIFSQKGIETNKNYVKAIIEMPVPSCKNSLLRFLGMVKYLGKFIPKLSQITAPLRNLTRNDVPWYWSTEHEAAVTQLKQILTNSPVLTFFDPKKEIVIETDSSKDGLGACLIQEEHPVAFASRSLTKTEMKYAQIEKEALAILFAVQKFHLFIYGLNIKMYSDHKPLESIFKKNIQSISPRLQRIRLKLLNYNLHVTYKPGKQMYISDALSRAYLKNEKVLKSNQEIDYFVHSLTKTLSMSESRKEQFKKETKNDPTLQLIRNYIETSWPANKNDIPTDAKPFFKIKDQLYSIENLLFHDYKLIVPKKLQKEMITLIHEGHFGIEKCKSRARQIFYWPGMSHDIEMFIKSCKVCEKFARKNSYQTLMPYPITKRPWERVAVDIFTYAKISYLVMYDAFSNWLEIVQIKDKSAVTVMQEIKQIFARFGSPDVLVADNVPFNSEIFKKFAMEWNFKLAFRSPNFPRSNGLAEKAVAIAKSIIKKAKEEGKDMYSALLAYRNIPLKHINYSPSQILNSRRCKTKIPIAQELLSPELCKNMTKKLEYKQQLNTDYFNKHATDHAPLDNNSNVTVYNHVTNTWEPGKIVNTHQFPRSYVVKDSLGNTLRRNRHDLRMSQNEYQVKDHECESISQNNEKTLLNLPQTSESGPQLSSDLQNPPFQCVKESYVTTRSGRTINKPIKLDL</sequence>
<dbReference type="SUPFAM" id="SSF50630">
    <property type="entry name" value="Acid proteases"/>
    <property type="match status" value="1"/>
</dbReference>
<dbReference type="InterPro" id="IPR041588">
    <property type="entry name" value="Integrase_H2C2"/>
</dbReference>
<dbReference type="Gene3D" id="1.10.340.70">
    <property type="match status" value="1"/>
</dbReference>
<dbReference type="InterPro" id="IPR036397">
    <property type="entry name" value="RNaseH_sf"/>
</dbReference>
<reference evidence="4 5" key="1">
    <citation type="journal article" date="2018" name="Elife">
        <title>Firefly genomes illuminate parallel origins of bioluminescence in beetles.</title>
        <authorList>
            <person name="Fallon T.R."/>
            <person name="Lower S.E."/>
            <person name="Chang C.H."/>
            <person name="Bessho-Uehara M."/>
            <person name="Martin G.J."/>
            <person name="Bewick A.J."/>
            <person name="Behringer M."/>
            <person name="Debat H.J."/>
            <person name="Wong I."/>
            <person name="Day J.C."/>
            <person name="Suvorov A."/>
            <person name="Silva C.J."/>
            <person name="Stanger-Hall K.F."/>
            <person name="Hall D.W."/>
            <person name="Schmitz R.J."/>
            <person name="Nelson D.R."/>
            <person name="Lewis S.M."/>
            <person name="Shigenobu S."/>
            <person name="Bybee S.M."/>
            <person name="Larracuente A.M."/>
            <person name="Oba Y."/>
            <person name="Weng J.K."/>
        </authorList>
    </citation>
    <scope>NUCLEOTIDE SEQUENCE [LARGE SCALE GENOMIC DNA]</scope>
    <source>
        <strain evidence="4">1611_PpyrPB1</strain>
        <tissue evidence="4">Whole body</tissue>
    </source>
</reference>
<dbReference type="InterPro" id="IPR001584">
    <property type="entry name" value="Integrase_cat-core"/>
</dbReference>
<dbReference type="InParanoid" id="A0A5N3ZZ20"/>
<dbReference type="InterPro" id="IPR043128">
    <property type="entry name" value="Rev_trsase/Diguanyl_cyclase"/>
</dbReference>
<dbReference type="GO" id="GO:0015074">
    <property type="term" value="P:DNA integration"/>
    <property type="evidence" value="ECO:0007669"/>
    <property type="project" value="InterPro"/>
</dbReference>
<dbReference type="GO" id="GO:0003964">
    <property type="term" value="F:RNA-directed DNA polymerase activity"/>
    <property type="evidence" value="ECO:0007669"/>
    <property type="project" value="UniProtKB-EC"/>
</dbReference>
<evidence type="ECO:0000259" key="3">
    <source>
        <dbReference type="PROSITE" id="PS50994"/>
    </source>
</evidence>
<dbReference type="GO" id="GO:0042575">
    <property type="term" value="C:DNA polymerase complex"/>
    <property type="evidence" value="ECO:0007669"/>
    <property type="project" value="UniProtKB-ARBA"/>
</dbReference>
<evidence type="ECO:0000313" key="4">
    <source>
        <dbReference type="EMBL" id="KAB0790313.1"/>
    </source>
</evidence>
<protein>
    <recommendedName>
        <fullName evidence="1">RNA-directed DNA polymerase</fullName>
        <ecNumber evidence="1">2.7.7.49</ecNumber>
    </recommendedName>
</protein>
<dbReference type="InterPro" id="IPR050951">
    <property type="entry name" value="Retrovirus_Pol_polyprotein"/>
</dbReference>
<comment type="caution">
    <text evidence="4">The sequence shown here is derived from an EMBL/GenBank/DDBJ whole genome shotgun (WGS) entry which is preliminary data.</text>
</comment>
<dbReference type="GO" id="GO:0003676">
    <property type="term" value="F:nucleic acid binding"/>
    <property type="evidence" value="ECO:0007669"/>
    <property type="project" value="InterPro"/>
</dbReference>